<protein>
    <submittedName>
        <fullName evidence="1">Uncharacterized protein</fullName>
    </submittedName>
</protein>
<proteinExistence type="predicted"/>
<dbReference type="AlphaFoldDB" id="A0A8R1EH43"/>
<evidence type="ECO:0000313" key="1">
    <source>
        <dbReference type="EnsemblMetazoa" id="CJA34931.1"/>
    </source>
</evidence>
<reference evidence="2" key="1">
    <citation type="submission" date="2010-08" db="EMBL/GenBank/DDBJ databases">
        <authorList>
            <consortium name="Caenorhabditis japonica Sequencing Consortium"/>
            <person name="Wilson R.K."/>
        </authorList>
    </citation>
    <scope>NUCLEOTIDE SEQUENCE [LARGE SCALE GENOMIC DNA]</scope>
    <source>
        <strain evidence="2">DF5081</strain>
    </source>
</reference>
<reference evidence="1" key="2">
    <citation type="submission" date="2022-06" db="UniProtKB">
        <authorList>
            <consortium name="EnsemblMetazoa"/>
        </authorList>
    </citation>
    <scope>IDENTIFICATION</scope>
    <source>
        <strain evidence="1">DF5081</strain>
    </source>
</reference>
<name>A0A8R1EH43_CAEJA</name>
<sequence>MAISQKFPEYVHLNAHKHYIRIWLDNTKLESCPTLRRPDRSKGCDVEPDEVHIRNRCRTSSHLSGGMSNVAPEFQVMDILRVYCK</sequence>
<keyword evidence="2" id="KW-1185">Reference proteome</keyword>
<dbReference type="EnsemblMetazoa" id="CJA34931.1">
    <property type="protein sequence ID" value="CJA34931.1"/>
    <property type="gene ID" value="WBGene00210778"/>
</dbReference>
<organism evidence="1 2">
    <name type="scientific">Caenorhabditis japonica</name>
    <dbReference type="NCBI Taxonomy" id="281687"/>
    <lineage>
        <taxon>Eukaryota</taxon>
        <taxon>Metazoa</taxon>
        <taxon>Ecdysozoa</taxon>
        <taxon>Nematoda</taxon>
        <taxon>Chromadorea</taxon>
        <taxon>Rhabditida</taxon>
        <taxon>Rhabditina</taxon>
        <taxon>Rhabditomorpha</taxon>
        <taxon>Rhabditoidea</taxon>
        <taxon>Rhabditidae</taxon>
        <taxon>Peloderinae</taxon>
        <taxon>Caenorhabditis</taxon>
    </lineage>
</organism>
<dbReference type="Proteomes" id="UP000005237">
    <property type="component" value="Unassembled WGS sequence"/>
</dbReference>
<evidence type="ECO:0000313" key="2">
    <source>
        <dbReference type="Proteomes" id="UP000005237"/>
    </source>
</evidence>
<accession>A0A8R1EH43</accession>